<dbReference type="AlphaFoldDB" id="A0A8J2N0I4"/>
<dbReference type="GeneID" id="67015554"/>
<name>A0A8J2N0I4_9PLEO</name>
<dbReference type="Proteomes" id="UP000676310">
    <property type="component" value="Unassembled WGS sequence"/>
</dbReference>
<evidence type="ECO:0000313" key="3">
    <source>
        <dbReference type="Proteomes" id="UP000676310"/>
    </source>
</evidence>
<dbReference type="InterPro" id="IPR020850">
    <property type="entry name" value="GED_dom"/>
</dbReference>
<evidence type="ECO:0000259" key="1">
    <source>
        <dbReference type="PROSITE" id="PS51388"/>
    </source>
</evidence>
<accession>A0A8J2N0I4</accession>
<dbReference type="RefSeq" id="XP_043167487.1">
    <property type="nucleotide sequence ID" value="XM_043311552.1"/>
</dbReference>
<organism evidence="2 3">
    <name type="scientific">Alternaria atra</name>
    <dbReference type="NCBI Taxonomy" id="119953"/>
    <lineage>
        <taxon>Eukaryota</taxon>
        <taxon>Fungi</taxon>
        <taxon>Dikarya</taxon>
        <taxon>Ascomycota</taxon>
        <taxon>Pezizomycotina</taxon>
        <taxon>Dothideomycetes</taxon>
        <taxon>Pleosporomycetidae</taxon>
        <taxon>Pleosporales</taxon>
        <taxon>Pleosporineae</taxon>
        <taxon>Pleosporaceae</taxon>
        <taxon>Alternaria</taxon>
        <taxon>Alternaria sect. Ulocladioides</taxon>
    </lineage>
</organism>
<dbReference type="EMBL" id="CAJRGZ010000017">
    <property type="protein sequence ID" value="CAG5156013.1"/>
    <property type="molecule type" value="Genomic_DNA"/>
</dbReference>
<keyword evidence="3" id="KW-1185">Reference proteome</keyword>
<proteinExistence type="predicted"/>
<comment type="caution">
    <text evidence="2">The sequence shown here is derived from an EMBL/GenBank/DDBJ whole genome shotgun (WGS) entry which is preliminary data.</text>
</comment>
<sequence length="92" mass="10208">MKYFVNAITKAVIERHLVEPLPDLVLSPLVVTEMAEQEVAFVAAEPVEAAQQRAYLDNKMGMSEKGISSAIGLIRSNVPKPKQHMEEAGMKW</sequence>
<evidence type="ECO:0000313" key="2">
    <source>
        <dbReference type="EMBL" id="CAG5156013.1"/>
    </source>
</evidence>
<feature type="domain" description="GED" evidence="1">
    <location>
        <begin position="1"/>
        <end position="78"/>
    </location>
</feature>
<dbReference type="PROSITE" id="PS51388">
    <property type="entry name" value="GED"/>
    <property type="match status" value="1"/>
</dbReference>
<reference evidence="2" key="1">
    <citation type="submission" date="2021-05" db="EMBL/GenBank/DDBJ databases">
        <authorList>
            <person name="Stam R."/>
        </authorList>
    </citation>
    <scope>NUCLEOTIDE SEQUENCE</scope>
    <source>
        <strain evidence="2">CS162</strain>
    </source>
</reference>
<gene>
    <name evidence="2" type="ORF">ALTATR162_LOCUS3942</name>
</gene>
<protein>
    <recommendedName>
        <fullName evidence="1">GED domain-containing protein</fullName>
    </recommendedName>
</protein>